<feature type="binding site" evidence="9 11">
    <location>
        <position position="210"/>
    </location>
    <ligand>
        <name>substrate</name>
    </ligand>
</feature>
<evidence type="ECO:0000313" key="14">
    <source>
        <dbReference type="EMBL" id="AZS50235.1"/>
    </source>
</evidence>
<dbReference type="NCBIfam" id="TIGR01740">
    <property type="entry name" value="pyrF"/>
    <property type="match status" value="1"/>
</dbReference>
<gene>
    <name evidence="9" type="primary">pyrF</name>
    <name evidence="14" type="ORF">DM558_05345</name>
</gene>
<comment type="catalytic activity">
    <reaction evidence="7 9 12">
        <text>orotidine 5'-phosphate + H(+) = UMP + CO2</text>
        <dbReference type="Rhea" id="RHEA:11596"/>
        <dbReference type="ChEBI" id="CHEBI:15378"/>
        <dbReference type="ChEBI" id="CHEBI:16526"/>
        <dbReference type="ChEBI" id="CHEBI:57538"/>
        <dbReference type="ChEBI" id="CHEBI:57865"/>
        <dbReference type="EC" id="4.1.1.23"/>
    </reaction>
</comment>
<dbReference type="GO" id="GO:0005829">
    <property type="term" value="C:cytosol"/>
    <property type="evidence" value="ECO:0007669"/>
    <property type="project" value="TreeGrafter"/>
</dbReference>
<dbReference type="UniPathway" id="UPA00070">
    <property type="reaction ID" value="UER00120"/>
</dbReference>
<dbReference type="GO" id="GO:0004590">
    <property type="term" value="F:orotidine-5'-phosphate decarboxylase activity"/>
    <property type="evidence" value="ECO:0007669"/>
    <property type="project" value="UniProtKB-UniRule"/>
</dbReference>
<dbReference type="CDD" id="cd04725">
    <property type="entry name" value="OMP_decarboxylase_like"/>
    <property type="match status" value="1"/>
</dbReference>
<feature type="binding site" evidence="9">
    <location>
        <begin position="61"/>
        <end position="70"/>
    </location>
    <ligand>
        <name>substrate</name>
    </ligand>
</feature>
<evidence type="ECO:0000313" key="15">
    <source>
        <dbReference type="Proteomes" id="UP000273143"/>
    </source>
</evidence>
<protein>
    <recommendedName>
        <fullName evidence="9">Orotidine 5'-phosphate decarboxylase</fullName>
        <ecNumber evidence="9">4.1.1.23</ecNumber>
    </recommendedName>
    <alternativeName>
        <fullName evidence="9">OMP decarboxylase</fullName>
        <shortName evidence="9">OMPDCase</shortName>
        <shortName evidence="9">OMPdecase</shortName>
    </alternativeName>
</protein>
<evidence type="ECO:0000256" key="3">
    <source>
        <dbReference type="ARBA" id="ARBA00011738"/>
    </source>
</evidence>
<evidence type="ECO:0000256" key="5">
    <source>
        <dbReference type="ARBA" id="ARBA00022975"/>
    </source>
</evidence>
<feature type="domain" description="Orotidine 5'-phosphate decarboxylase" evidence="13">
    <location>
        <begin position="6"/>
        <end position="225"/>
    </location>
</feature>
<dbReference type="InterPro" id="IPR014732">
    <property type="entry name" value="OMPdecase"/>
</dbReference>
<dbReference type="GO" id="GO:0044205">
    <property type="term" value="P:'de novo' UMP biosynthetic process"/>
    <property type="evidence" value="ECO:0007669"/>
    <property type="project" value="UniProtKB-UniRule"/>
</dbReference>
<dbReference type="PANTHER" id="PTHR32119:SF2">
    <property type="entry name" value="OROTIDINE 5'-PHOSPHATE DECARBOXYLASE"/>
    <property type="match status" value="1"/>
</dbReference>
<proteinExistence type="inferred from homology"/>
<dbReference type="Proteomes" id="UP000273143">
    <property type="component" value="Chromosome"/>
</dbReference>
<comment type="function">
    <text evidence="1 9">Catalyzes the decarboxylation of orotidine 5'-monophosphate (OMP) to uridine 5'-monophosphate (UMP).</text>
</comment>
<name>A0A3Q9JM10_9GAMM</name>
<dbReference type="HAMAP" id="MF_01200_B">
    <property type="entry name" value="OMPdecase_type1_B"/>
    <property type="match status" value="1"/>
</dbReference>
<comment type="subunit">
    <text evidence="3 9">Homodimer.</text>
</comment>
<dbReference type="InterPro" id="IPR013785">
    <property type="entry name" value="Aldolase_TIM"/>
</dbReference>
<accession>A0A3Q9JM10</accession>
<dbReference type="AlphaFoldDB" id="A0A3Q9JM10"/>
<evidence type="ECO:0000256" key="7">
    <source>
        <dbReference type="ARBA" id="ARBA00049157"/>
    </source>
</evidence>
<dbReference type="PANTHER" id="PTHR32119">
    <property type="entry name" value="OROTIDINE 5'-PHOSPHATE DECARBOXYLASE"/>
    <property type="match status" value="1"/>
</dbReference>
<dbReference type="RefSeq" id="WP_127162440.1">
    <property type="nucleotide sequence ID" value="NZ_CP029822.1"/>
</dbReference>
<dbReference type="FunFam" id="3.20.20.70:FF:000015">
    <property type="entry name" value="Orotidine 5'-phosphate decarboxylase"/>
    <property type="match status" value="1"/>
</dbReference>
<evidence type="ECO:0000256" key="1">
    <source>
        <dbReference type="ARBA" id="ARBA00002356"/>
    </source>
</evidence>
<dbReference type="PROSITE" id="PS00156">
    <property type="entry name" value="OMPDECASE"/>
    <property type="match status" value="1"/>
</dbReference>
<dbReference type="KEGG" id="emo:DM558_05345"/>
<feature type="active site" description="For OMPdecase activity" evidence="10">
    <location>
        <position position="61"/>
    </location>
</feature>
<evidence type="ECO:0000256" key="8">
    <source>
        <dbReference type="ARBA" id="ARBA00061012"/>
    </source>
</evidence>
<dbReference type="InterPro" id="IPR018089">
    <property type="entry name" value="OMPdecase_AS"/>
</dbReference>
<dbReference type="EC" id="4.1.1.23" evidence="9"/>
<feature type="binding site" evidence="9 11">
    <location>
        <position position="180"/>
    </location>
    <ligand>
        <name>substrate</name>
    </ligand>
</feature>
<feature type="active site" description="Proton donor" evidence="9">
    <location>
        <position position="63"/>
    </location>
</feature>
<comment type="similarity">
    <text evidence="8 9">Belongs to the OMP decarboxylase family. Type 1 subfamily.</text>
</comment>
<evidence type="ECO:0000256" key="9">
    <source>
        <dbReference type="HAMAP-Rule" id="MF_01200"/>
    </source>
</evidence>
<feature type="binding site" evidence="9 11">
    <location>
        <position position="189"/>
    </location>
    <ligand>
        <name>substrate</name>
    </ligand>
</feature>
<dbReference type="SMART" id="SM00934">
    <property type="entry name" value="OMPdecase"/>
    <property type="match status" value="1"/>
</dbReference>
<dbReference type="GO" id="GO:0006207">
    <property type="term" value="P:'de novo' pyrimidine nucleobase biosynthetic process"/>
    <property type="evidence" value="ECO:0007669"/>
    <property type="project" value="InterPro"/>
</dbReference>
<reference evidence="15" key="1">
    <citation type="submission" date="2018-06" db="EMBL/GenBank/DDBJ databases">
        <title>Complete genome of Pseudomonas insecticola strain QZS01.</title>
        <authorList>
            <person name="Wang J."/>
            <person name="Su Q."/>
        </authorList>
    </citation>
    <scope>NUCLEOTIDE SEQUENCE [LARGE SCALE GENOMIC DNA]</scope>
    <source>
        <strain evidence="15">QZS01</strain>
    </source>
</reference>
<dbReference type="Pfam" id="PF00215">
    <property type="entry name" value="OMPdecase"/>
    <property type="match status" value="1"/>
</dbReference>
<evidence type="ECO:0000256" key="2">
    <source>
        <dbReference type="ARBA" id="ARBA00004861"/>
    </source>
</evidence>
<evidence type="ECO:0000256" key="12">
    <source>
        <dbReference type="RuleBase" id="RU000512"/>
    </source>
</evidence>
<dbReference type="EMBL" id="CP029822">
    <property type="protein sequence ID" value="AZS50235.1"/>
    <property type="molecule type" value="Genomic_DNA"/>
</dbReference>
<feature type="active site" description="For OMPdecase activity" evidence="10">
    <location>
        <position position="66"/>
    </location>
</feature>
<sequence>MPCTSPVIVALDFPIVADALNLAKQLDPTKCRVKVGKELFTVCGPMIIDELQKLGFDVFLDLKFHDIPNTTAMAVKVAASMGVWMVDIHCVGGMAMMQACRNVLDQTKSQTLLIGVTVLTSLGIDDLKQLSITKSPEQQVLSLAQLAAEAGLDGLVSSAQEAKSLKLNFPHLKLVTPGIRPEGSSKDDQQRIVTPAQAIADGSDYLVIGRPITKSENPEQALESILASLA</sequence>
<dbReference type="SUPFAM" id="SSF51366">
    <property type="entry name" value="Ribulose-phoshate binding barrel"/>
    <property type="match status" value="1"/>
</dbReference>
<feature type="binding site" evidence="9 11">
    <location>
        <position position="120"/>
    </location>
    <ligand>
        <name>substrate</name>
    </ligand>
</feature>
<keyword evidence="5 9" id="KW-0665">Pyrimidine biosynthesis</keyword>
<dbReference type="InterPro" id="IPR011060">
    <property type="entry name" value="RibuloseP-bd_barrel"/>
</dbReference>
<evidence type="ECO:0000256" key="6">
    <source>
        <dbReference type="ARBA" id="ARBA00023239"/>
    </source>
</evidence>
<evidence type="ECO:0000256" key="10">
    <source>
        <dbReference type="PIRSR" id="PIRSR614732-1"/>
    </source>
</evidence>
<keyword evidence="15" id="KW-1185">Reference proteome</keyword>
<keyword evidence="6 9" id="KW-0456">Lyase</keyword>
<evidence type="ECO:0000259" key="13">
    <source>
        <dbReference type="SMART" id="SM00934"/>
    </source>
</evidence>
<evidence type="ECO:0000256" key="11">
    <source>
        <dbReference type="PIRSR" id="PIRSR614732-2"/>
    </source>
</evidence>
<feature type="binding site" evidence="9 11">
    <location>
        <position position="34"/>
    </location>
    <ligand>
        <name>substrate</name>
    </ligand>
</feature>
<feature type="active site" description="For OMPdecase activity" evidence="10">
    <location>
        <position position="63"/>
    </location>
</feature>
<feature type="binding site" evidence="9 11">
    <location>
        <position position="209"/>
    </location>
    <ligand>
        <name>substrate</name>
    </ligand>
</feature>
<dbReference type="NCBIfam" id="NF001273">
    <property type="entry name" value="PRK00230.1"/>
    <property type="match status" value="1"/>
</dbReference>
<comment type="pathway">
    <text evidence="2 9 12">Pyrimidine metabolism; UMP biosynthesis via de novo pathway; UMP from orotate: step 2/2.</text>
</comment>
<keyword evidence="4 9" id="KW-0210">Decarboxylase</keyword>
<dbReference type="InterPro" id="IPR047596">
    <property type="entry name" value="OMPdecase_bac"/>
</dbReference>
<organism evidence="14 15">
    <name type="scientific">Entomomonas moraniae</name>
    <dbReference type="NCBI Taxonomy" id="2213226"/>
    <lineage>
        <taxon>Bacteria</taxon>
        <taxon>Pseudomonadati</taxon>
        <taxon>Pseudomonadota</taxon>
        <taxon>Gammaproteobacteria</taxon>
        <taxon>Pseudomonadales</taxon>
        <taxon>Pseudomonadaceae</taxon>
        <taxon>Entomomonas</taxon>
    </lineage>
</organism>
<dbReference type="InterPro" id="IPR001754">
    <property type="entry name" value="OMPdeCOase_dom"/>
</dbReference>
<feature type="binding site" evidence="9 11">
    <location>
        <position position="12"/>
    </location>
    <ligand>
        <name>substrate</name>
    </ligand>
</feature>
<dbReference type="Gene3D" id="3.20.20.70">
    <property type="entry name" value="Aldolase class I"/>
    <property type="match status" value="1"/>
</dbReference>
<evidence type="ECO:0000256" key="4">
    <source>
        <dbReference type="ARBA" id="ARBA00022793"/>
    </source>
</evidence>